<sequence>MLVKTRIKLKIVLIILIIIVMIKWWLFPIINVLYDINKLNLKIKNNELKINTLEKTYSKLQLELKNIENLDIIEKKARNLLDMKKENEKIYRIIE</sequence>
<keyword evidence="4" id="KW-1185">Reference proteome</keyword>
<dbReference type="EMBL" id="SOBG01000006">
    <property type="protein sequence ID" value="TDT69134.1"/>
    <property type="molecule type" value="Genomic_DNA"/>
</dbReference>
<accession>A0AA46DXU5</accession>
<evidence type="ECO:0000256" key="1">
    <source>
        <dbReference type="SAM" id="Coils"/>
    </source>
</evidence>
<dbReference type="InterPro" id="IPR007060">
    <property type="entry name" value="FtsL/DivIC"/>
</dbReference>
<keyword evidence="2" id="KW-1133">Transmembrane helix</keyword>
<evidence type="ECO:0000256" key="2">
    <source>
        <dbReference type="SAM" id="Phobius"/>
    </source>
</evidence>
<dbReference type="AlphaFoldDB" id="A0AA46DXU5"/>
<keyword evidence="1" id="KW-0175">Coiled coil</keyword>
<feature type="transmembrane region" description="Helical" evidence="2">
    <location>
        <begin position="12"/>
        <end position="34"/>
    </location>
</feature>
<proteinExistence type="predicted"/>
<dbReference type="Pfam" id="PF04977">
    <property type="entry name" value="DivIC"/>
    <property type="match status" value="1"/>
</dbReference>
<keyword evidence="2" id="KW-0812">Transmembrane</keyword>
<dbReference type="RefSeq" id="WP_134113346.1">
    <property type="nucleotide sequence ID" value="NZ_SOBG01000006.1"/>
</dbReference>
<evidence type="ECO:0000313" key="4">
    <source>
        <dbReference type="Proteomes" id="UP000294678"/>
    </source>
</evidence>
<protein>
    <submittedName>
        <fullName evidence="3">Septum formation initiator</fullName>
    </submittedName>
</protein>
<organism evidence="3 4">
    <name type="scientific">Hypnocyclicus thermotrophus</name>
    <dbReference type="NCBI Taxonomy" id="1627895"/>
    <lineage>
        <taxon>Bacteria</taxon>
        <taxon>Fusobacteriati</taxon>
        <taxon>Fusobacteriota</taxon>
        <taxon>Fusobacteriia</taxon>
        <taxon>Fusobacteriales</taxon>
        <taxon>Fusobacteriaceae</taxon>
        <taxon>Hypnocyclicus</taxon>
    </lineage>
</organism>
<name>A0AA46DXU5_9FUSO</name>
<keyword evidence="2" id="KW-0472">Membrane</keyword>
<feature type="coiled-coil region" evidence="1">
    <location>
        <begin position="36"/>
        <end position="70"/>
    </location>
</feature>
<gene>
    <name evidence="3" type="ORF">EV215_1476</name>
</gene>
<comment type="caution">
    <text evidence="3">The sequence shown here is derived from an EMBL/GenBank/DDBJ whole genome shotgun (WGS) entry which is preliminary data.</text>
</comment>
<dbReference type="Proteomes" id="UP000294678">
    <property type="component" value="Unassembled WGS sequence"/>
</dbReference>
<reference evidence="3 4" key="1">
    <citation type="submission" date="2019-03" db="EMBL/GenBank/DDBJ databases">
        <title>Genomic Encyclopedia of Type Strains, Phase IV (KMG-IV): sequencing the most valuable type-strain genomes for metagenomic binning, comparative biology and taxonomic classification.</title>
        <authorList>
            <person name="Goeker M."/>
        </authorList>
    </citation>
    <scope>NUCLEOTIDE SEQUENCE [LARGE SCALE GENOMIC DNA]</scope>
    <source>
        <strain evidence="3 4">DSM 100055</strain>
    </source>
</reference>
<evidence type="ECO:0000313" key="3">
    <source>
        <dbReference type="EMBL" id="TDT69134.1"/>
    </source>
</evidence>